<dbReference type="RefSeq" id="WP_143184510.1">
    <property type="nucleotide sequence ID" value="NZ_FQYR01000005.1"/>
</dbReference>
<organism evidence="3 4">
    <name type="scientific">Rubritalea squalenifaciens DSM 18772</name>
    <dbReference type="NCBI Taxonomy" id="1123071"/>
    <lineage>
        <taxon>Bacteria</taxon>
        <taxon>Pseudomonadati</taxon>
        <taxon>Verrucomicrobiota</taxon>
        <taxon>Verrucomicrobiia</taxon>
        <taxon>Verrucomicrobiales</taxon>
        <taxon>Rubritaleaceae</taxon>
        <taxon>Rubritalea</taxon>
    </lineage>
</organism>
<gene>
    <name evidence="3" type="ORF">SAMN02745181_2941</name>
</gene>
<feature type="domain" description="DUF4328" evidence="2">
    <location>
        <begin position="94"/>
        <end position="226"/>
    </location>
</feature>
<feature type="transmembrane region" description="Helical" evidence="1">
    <location>
        <begin position="205"/>
        <end position="225"/>
    </location>
</feature>
<feature type="transmembrane region" description="Helical" evidence="1">
    <location>
        <begin position="167"/>
        <end position="185"/>
    </location>
</feature>
<dbReference type="AlphaFoldDB" id="A0A1M6NRD4"/>
<dbReference type="STRING" id="1123071.SAMN02745181_2941"/>
<feature type="transmembrane region" description="Helical" evidence="1">
    <location>
        <begin position="131"/>
        <end position="146"/>
    </location>
</feature>
<accession>A0A1M6NRD4</accession>
<dbReference type="Pfam" id="PF14219">
    <property type="entry name" value="DUF4328"/>
    <property type="match status" value="1"/>
</dbReference>
<dbReference type="InterPro" id="IPR025565">
    <property type="entry name" value="DUF4328"/>
</dbReference>
<feature type="transmembrane region" description="Helical" evidence="1">
    <location>
        <begin position="36"/>
        <end position="58"/>
    </location>
</feature>
<protein>
    <recommendedName>
        <fullName evidence="2">DUF4328 domain-containing protein</fullName>
    </recommendedName>
</protein>
<evidence type="ECO:0000259" key="2">
    <source>
        <dbReference type="Pfam" id="PF14219"/>
    </source>
</evidence>
<dbReference type="EMBL" id="FQYR01000005">
    <property type="protein sequence ID" value="SHJ98254.1"/>
    <property type="molecule type" value="Genomic_DNA"/>
</dbReference>
<dbReference type="OrthoDB" id="4174975at2"/>
<dbReference type="Proteomes" id="UP000184510">
    <property type="component" value="Unassembled WGS sequence"/>
</dbReference>
<keyword evidence="1" id="KW-0472">Membrane</keyword>
<reference evidence="3 4" key="1">
    <citation type="submission" date="2016-11" db="EMBL/GenBank/DDBJ databases">
        <authorList>
            <person name="Jaros S."/>
            <person name="Januszkiewicz K."/>
            <person name="Wedrychowicz H."/>
        </authorList>
    </citation>
    <scope>NUCLEOTIDE SEQUENCE [LARGE SCALE GENOMIC DNA]</scope>
    <source>
        <strain evidence="3 4">DSM 18772</strain>
    </source>
</reference>
<evidence type="ECO:0000313" key="3">
    <source>
        <dbReference type="EMBL" id="SHJ98254.1"/>
    </source>
</evidence>
<sequence>MENPYQAPTASAEPTFVLNNPTQANSPYGPMKDHTGISRVCMVLLGLFVLLGVTYCVYSLKLAGDMDAGINPFLTPAGMLDEQVYDTYMAMSRGISLMFILIVVFFCIWTNRSMKNAWAVPGLLTKPTVTPGWAVGWYFIPIMMLFKPLSGMQEIWSRTFSGASHKGLLNVWWLTWIIGGIVQRMNRATENDSLSEISSATYAEVVGLILVIIAGVCLMAIVYKVTNKQAELCRSYVGDATNSL</sequence>
<feature type="transmembrane region" description="Helical" evidence="1">
    <location>
        <begin position="94"/>
        <end position="111"/>
    </location>
</feature>
<proteinExistence type="predicted"/>
<dbReference type="InParanoid" id="A0A1M6NRD4"/>
<evidence type="ECO:0000313" key="4">
    <source>
        <dbReference type="Proteomes" id="UP000184510"/>
    </source>
</evidence>
<keyword evidence="4" id="KW-1185">Reference proteome</keyword>
<keyword evidence="1" id="KW-0812">Transmembrane</keyword>
<name>A0A1M6NRD4_9BACT</name>
<keyword evidence="1" id="KW-1133">Transmembrane helix</keyword>
<evidence type="ECO:0000256" key="1">
    <source>
        <dbReference type="SAM" id="Phobius"/>
    </source>
</evidence>